<keyword evidence="6" id="KW-0408">Iron</keyword>
<dbReference type="EMBL" id="FPHJ01000011">
    <property type="protein sequence ID" value="SFV53412.1"/>
    <property type="molecule type" value="Genomic_DNA"/>
</dbReference>
<sequence length="165" mass="18974">MAKLNILKFPNKKLRTIAKKVERVDEGIKKLVNDMFETMYEEQGIGLAATQVDNHQQVVVMNVDENKQQPLCFINPKIIQKSGEIVNEEGCLSVPEFRAKITRAENITVEALDVEGNFFELQADGLLAVCIQHELDHLKGKLFVDYLSKIKQQRLKKRLEKFDFN</sequence>
<evidence type="ECO:0000313" key="7">
    <source>
        <dbReference type="EMBL" id="SFV53412.1"/>
    </source>
</evidence>
<dbReference type="CDD" id="cd00487">
    <property type="entry name" value="Pep_deformylase"/>
    <property type="match status" value="1"/>
</dbReference>
<dbReference type="FunFam" id="3.90.45.10:FF:000001">
    <property type="entry name" value="Peptide deformylase"/>
    <property type="match status" value="1"/>
</dbReference>
<dbReference type="NCBIfam" id="TIGR00079">
    <property type="entry name" value="pept_deformyl"/>
    <property type="match status" value="1"/>
</dbReference>
<accession>A0A1W1BIP8</accession>
<evidence type="ECO:0000256" key="1">
    <source>
        <dbReference type="ARBA" id="ARBA00001954"/>
    </source>
</evidence>
<dbReference type="Pfam" id="PF01327">
    <property type="entry name" value="Pep_deformylase"/>
    <property type="match status" value="1"/>
</dbReference>
<dbReference type="GO" id="GO:0046872">
    <property type="term" value="F:metal ion binding"/>
    <property type="evidence" value="ECO:0007669"/>
    <property type="project" value="UniProtKB-KW"/>
</dbReference>
<dbReference type="PANTHER" id="PTHR10458">
    <property type="entry name" value="PEPTIDE DEFORMYLASE"/>
    <property type="match status" value="1"/>
</dbReference>
<dbReference type="NCBIfam" id="NF001159">
    <property type="entry name" value="PRK00150.1-3"/>
    <property type="match status" value="1"/>
</dbReference>
<dbReference type="PIRSF" id="PIRSF004749">
    <property type="entry name" value="Pep_def"/>
    <property type="match status" value="1"/>
</dbReference>
<dbReference type="PANTHER" id="PTHR10458:SF22">
    <property type="entry name" value="PEPTIDE DEFORMYLASE"/>
    <property type="match status" value="1"/>
</dbReference>
<dbReference type="PRINTS" id="PR01576">
    <property type="entry name" value="PDEFORMYLASE"/>
</dbReference>
<keyword evidence="3" id="KW-0479">Metal-binding</keyword>
<dbReference type="EC" id="3.5.1.88" evidence="7"/>
<evidence type="ECO:0000256" key="2">
    <source>
        <dbReference type="ARBA" id="ARBA00010759"/>
    </source>
</evidence>
<dbReference type="Gene3D" id="3.90.45.10">
    <property type="entry name" value="Peptide deformylase"/>
    <property type="match status" value="1"/>
</dbReference>
<evidence type="ECO:0000256" key="6">
    <source>
        <dbReference type="ARBA" id="ARBA00023004"/>
    </source>
</evidence>
<evidence type="ECO:0000256" key="3">
    <source>
        <dbReference type="ARBA" id="ARBA00022723"/>
    </source>
</evidence>
<comment type="cofactor">
    <cofactor evidence="1">
        <name>Fe(2+)</name>
        <dbReference type="ChEBI" id="CHEBI:29033"/>
    </cofactor>
</comment>
<keyword evidence="4 7" id="KW-0378">Hydrolase</keyword>
<dbReference type="InterPro" id="IPR023635">
    <property type="entry name" value="Peptide_deformylase"/>
</dbReference>
<evidence type="ECO:0000256" key="5">
    <source>
        <dbReference type="ARBA" id="ARBA00022917"/>
    </source>
</evidence>
<reference evidence="7" key="1">
    <citation type="submission" date="2016-10" db="EMBL/GenBank/DDBJ databases">
        <authorList>
            <person name="de Groot N.N."/>
        </authorList>
    </citation>
    <scope>NUCLEOTIDE SEQUENCE</scope>
</reference>
<dbReference type="GO" id="GO:0006412">
    <property type="term" value="P:translation"/>
    <property type="evidence" value="ECO:0007669"/>
    <property type="project" value="UniProtKB-KW"/>
</dbReference>
<dbReference type="AlphaFoldDB" id="A0A1W1BIP8"/>
<evidence type="ECO:0000256" key="4">
    <source>
        <dbReference type="ARBA" id="ARBA00022801"/>
    </source>
</evidence>
<gene>
    <name evidence="7" type="ORF">MNB_SUP05-5-162</name>
</gene>
<name>A0A1W1BIP8_9ZZZZ</name>
<organism evidence="7">
    <name type="scientific">hydrothermal vent metagenome</name>
    <dbReference type="NCBI Taxonomy" id="652676"/>
    <lineage>
        <taxon>unclassified sequences</taxon>
        <taxon>metagenomes</taxon>
        <taxon>ecological metagenomes</taxon>
    </lineage>
</organism>
<proteinExistence type="inferred from homology"/>
<dbReference type="GO" id="GO:0042586">
    <property type="term" value="F:peptide deformylase activity"/>
    <property type="evidence" value="ECO:0007669"/>
    <property type="project" value="UniProtKB-EC"/>
</dbReference>
<comment type="similarity">
    <text evidence="2">Belongs to the polypeptide deformylase family.</text>
</comment>
<dbReference type="InterPro" id="IPR036821">
    <property type="entry name" value="Peptide_deformylase_sf"/>
</dbReference>
<dbReference type="SUPFAM" id="SSF56420">
    <property type="entry name" value="Peptide deformylase"/>
    <property type="match status" value="1"/>
</dbReference>
<keyword evidence="5" id="KW-0648">Protein biosynthesis</keyword>
<dbReference type="HAMAP" id="MF_00163">
    <property type="entry name" value="Pep_deformylase"/>
    <property type="match status" value="1"/>
</dbReference>
<protein>
    <submittedName>
        <fullName evidence="7">Peptide deformylase</fullName>
        <ecNumber evidence="7">3.5.1.88</ecNumber>
    </submittedName>
</protein>